<evidence type="ECO:0000256" key="1">
    <source>
        <dbReference type="ARBA" id="ARBA00022598"/>
    </source>
</evidence>
<dbReference type="GO" id="GO:0005737">
    <property type="term" value="C:cytoplasm"/>
    <property type="evidence" value="ECO:0007669"/>
    <property type="project" value="TreeGrafter"/>
</dbReference>
<dbReference type="InterPro" id="IPR036676">
    <property type="entry name" value="PurM-like_C_sf"/>
</dbReference>
<evidence type="ECO:0000256" key="5">
    <source>
        <dbReference type="ARBA" id="ARBA00022840"/>
    </source>
</evidence>
<keyword evidence="4" id="KW-0658">Purine biosynthesis</keyword>
<keyword evidence="10" id="KW-1185">Reference proteome</keyword>
<gene>
    <name evidence="9" type="ORF">SAMN02745191_1466</name>
</gene>
<dbReference type="AlphaFoldDB" id="A0A1T4N493"/>
<dbReference type="SUPFAM" id="SSF55326">
    <property type="entry name" value="PurM N-terminal domain-like"/>
    <property type="match status" value="2"/>
</dbReference>
<evidence type="ECO:0000313" key="10">
    <source>
        <dbReference type="Proteomes" id="UP000243297"/>
    </source>
</evidence>
<evidence type="ECO:0000256" key="3">
    <source>
        <dbReference type="ARBA" id="ARBA00022741"/>
    </source>
</evidence>
<dbReference type="SMART" id="SM01211">
    <property type="entry name" value="GATase_5"/>
    <property type="match status" value="1"/>
</dbReference>
<feature type="domain" description="PurM-like C-terminal" evidence="7">
    <location>
        <begin position="436"/>
        <end position="586"/>
    </location>
</feature>
<evidence type="ECO:0000259" key="8">
    <source>
        <dbReference type="Pfam" id="PF18072"/>
    </source>
</evidence>
<evidence type="ECO:0000256" key="2">
    <source>
        <dbReference type="ARBA" id="ARBA00022723"/>
    </source>
</evidence>
<dbReference type="CDD" id="cd02204">
    <property type="entry name" value="PurL_repeat2"/>
    <property type="match status" value="1"/>
</dbReference>
<dbReference type="EMBL" id="FUWY01000004">
    <property type="protein sequence ID" value="SJZ73825.1"/>
    <property type="molecule type" value="Genomic_DNA"/>
</dbReference>
<name>A0A1T4N493_9FIRM</name>
<evidence type="ECO:0000256" key="4">
    <source>
        <dbReference type="ARBA" id="ARBA00022755"/>
    </source>
</evidence>
<keyword evidence="5" id="KW-0067">ATP-binding</keyword>
<dbReference type="NCBIfam" id="TIGR01857">
    <property type="entry name" value="FGAM-synthase"/>
    <property type="match status" value="1"/>
</dbReference>
<dbReference type="Gene3D" id="3.90.650.10">
    <property type="entry name" value="PurM-like C-terminal domain"/>
    <property type="match status" value="1"/>
</dbReference>
<keyword evidence="2" id="KW-0479">Metal-binding</keyword>
<sequence length="1235" mass="137927">MTLINRRIFVEKQPGFRVEAIDLCKSINENLKINVDEVRIILTYDVFQIEENDLEKAKKSVFSEVMVDEVSEVIDLKGMKYIAIETLPGQYDQRADSAVQCVKLLNPSSTCQITTGRIVILKSDLSESELQRIKEYLINPIEAREKQLDILAIDQNVEIKPLEDFSGFIQLDENQLKDFVKSKGLAMSFEDLKLVQDYFKSENRDPKETEIKVLDTYWSDHCRHTTFETCLTEVKIETSRFQDAIQNAYNRYLELRHHCGRDEKPQTLMDLATINSRYLRLKGLLPDVEISDEINACSVFIDVDHGGETEKWLLQFKNETHNHPTEIEPYGGASTCIGGAIRDPLSGRSYVYQAMRITGSGDITLPLDKTIKGKLPQQVISKKSAHGNSSYGNQIGLPTTYVREIYHDNYVAKHLEVGAVVGAVKADAVVREKPVAGDIIILLGGRTGRDGIGGATGSSKQHTQASLDTCASEVQKGNAPEERKIQRLFRNPECTQLIKKCNDFGAGGVCVAIGELADGLVIHLDQVRTKYAGLNATEIAISESQERMAVVVSKENKDKFIQFAEEENLEAYEVAEVTEDPRLIMKLNQTEVVNIARSFVDSAGARQNTKVLIQTADKENPMVDVECTKENILKAISDRNVACQKGLVEMFDASIGATTIHMPFGGKYQMTPTQASIQKIPVLDGKTNTCSILTYGFNPRLMEYSCFTGAMYSVLESLAKTVAVGGHIKNTYFSFQEYFERLNFEPSKWGRVTEALLGAMSVQDYFNKAAIGGKDSMSGTFNELTVPPTLISFACTKADMNHIVSSELKDSNHTLGIYLPTIDSTGYPDLSSYDEIFHDITKQIEQGKILSSYVVEEGGFIASCLKMSFGNKIGFELNTKHNGLKMIPGAIVVETCEPLMDSRYQVIGKTIEEGYKINGVELTHDEVVSAWTSMMDPYYPRLAKGNEKLVRTNCYETKNRFKAKETVDKPRVCITVFPGNNCEYDIKRAFEDEGAIGEFVVFRNLTEKDINQSIEHLVEVLDHCHIMAIPGGFSSGDEPDGSAKFIVNVLQNDKVKAAVHRLLDRDGLIIGICNGFQALLKSGLLPYGEIQQLTKEDATLYRNDINRHISLMAHTQVASNNSPWLQDLEVNSDHMIAFSHGEGKFVCSDDKLEELIRYGQIAFQYCDDQGNASNDPRYNINGSTYAIEGIVSRDGKILGKMGHSERYVEGVFQNIPGNKKQNIFASGVNYFKKED</sequence>
<dbReference type="FunFam" id="3.30.1330.10:FF:000013">
    <property type="entry name" value="Phosphoribosylformylglycinamidine synthase"/>
    <property type="match status" value="1"/>
</dbReference>
<feature type="domain" description="Phosphoribosylformylglycinamidine synthase linker" evidence="8">
    <location>
        <begin position="177"/>
        <end position="224"/>
    </location>
</feature>
<dbReference type="SUPFAM" id="SSF52317">
    <property type="entry name" value="Class I glutamine amidotransferase-like"/>
    <property type="match status" value="1"/>
</dbReference>
<dbReference type="GO" id="GO:0004642">
    <property type="term" value="F:phosphoribosylformylglycinamidine synthase activity"/>
    <property type="evidence" value="ECO:0007669"/>
    <property type="project" value="TreeGrafter"/>
</dbReference>
<evidence type="ECO:0000259" key="7">
    <source>
        <dbReference type="Pfam" id="PF02769"/>
    </source>
</evidence>
<dbReference type="Pfam" id="PF13507">
    <property type="entry name" value="GATase_5"/>
    <property type="match status" value="1"/>
</dbReference>
<accession>A0A1T4N493</accession>
<dbReference type="InterPro" id="IPR010918">
    <property type="entry name" value="PurM-like_C_dom"/>
</dbReference>
<dbReference type="GO" id="GO:0046872">
    <property type="term" value="F:metal ion binding"/>
    <property type="evidence" value="ECO:0007669"/>
    <property type="project" value="UniProtKB-KW"/>
</dbReference>
<dbReference type="InterPro" id="IPR010141">
    <property type="entry name" value="FGAM_synthase"/>
</dbReference>
<evidence type="ECO:0000313" key="9">
    <source>
        <dbReference type="EMBL" id="SJZ73825.1"/>
    </source>
</evidence>
<dbReference type="Proteomes" id="UP000243297">
    <property type="component" value="Unassembled WGS sequence"/>
</dbReference>
<reference evidence="10" key="1">
    <citation type="submission" date="2017-02" db="EMBL/GenBank/DDBJ databases">
        <authorList>
            <person name="Varghese N."/>
            <person name="Submissions S."/>
        </authorList>
    </citation>
    <scope>NUCLEOTIDE SEQUENCE [LARGE SCALE GENOMIC DNA]</scope>
    <source>
        <strain evidence="10">ATCC 25662</strain>
    </source>
</reference>
<dbReference type="STRING" id="118967.SAMN02745191_1466"/>
<dbReference type="Gene3D" id="3.40.50.880">
    <property type="match status" value="1"/>
</dbReference>
<keyword evidence="6" id="KW-0460">Magnesium</keyword>
<dbReference type="GO" id="GO:0005524">
    <property type="term" value="F:ATP binding"/>
    <property type="evidence" value="ECO:0007669"/>
    <property type="project" value="UniProtKB-KW"/>
</dbReference>
<dbReference type="Gene3D" id="3.30.1330.10">
    <property type="entry name" value="PurM-like, N-terminal domain"/>
    <property type="match status" value="2"/>
</dbReference>
<evidence type="ECO:0000256" key="6">
    <source>
        <dbReference type="ARBA" id="ARBA00022842"/>
    </source>
</evidence>
<dbReference type="RefSeq" id="WP_078711869.1">
    <property type="nucleotide sequence ID" value="NZ_FUWY01000004.1"/>
</dbReference>
<organism evidence="9 10">
    <name type="scientific">Anaerorhabdus furcosa</name>
    <dbReference type="NCBI Taxonomy" id="118967"/>
    <lineage>
        <taxon>Bacteria</taxon>
        <taxon>Bacillati</taxon>
        <taxon>Bacillota</taxon>
        <taxon>Erysipelotrichia</taxon>
        <taxon>Erysipelotrichales</taxon>
        <taxon>Erysipelotrichaceae</taxon>
        <taxon>Anaerorhabdus</taxon>
    </lineage>
</organism>
<keyword evidence="3" id="KW-0547">Nucleotide-binding</keyword>
<dbReference type="Pfam" id="PF02769">
    <property type="entry name" value="AIRS_C"/>
    <property type="match status" value="1"/>
</dbReference>
<protein>
    <submittedName>
        <fullName evidence="9">Phosphoribosylformylglycinamidine synthase</fullName>
    </submittedName>
</protein>
<dbReference type="PANTHER" id="PTHR10099:SF1">
    <property type="entry name" value="PHOSPHORIBOSYLFORMYLGLYCINAMIDINE SYNTHASE"/>
    <property type="match status" value="1"/>
</dbReference>
<proteinExistence type="predicted"/>
<dbReference type="InterPro" id="IPR041609">
    <property type="entry name" value="PurL_linker"/>
</dbReference>
<dbReference type="Pfam" id="PF18072">
    <property type="entry name" value="FGAR-AT_linker"/>
    <property type="match status" value="1"/>
</dbReference>
<dbReference type="InterPro" id="IPR029062">
    <property type="entry name" value="Class_I_gatase-like"/>
</dbReference>
<dbReference type="CDD" id="cd02203">
    <property type="entry name" value="PurL_repeat1"/>
    <property type="match status" value="1"/>
</dbReference>
<dbReference type="InterPro" id="IPR036921">
    <property type="entry name" value="PurM-like_N_sf"/>
</dbReference>
<dbReference type="GO" id="GO:0006164">
    <property type="term" value="P:purine nucleotide biosynthetic process"/>
    <property type="evidence" value="ECO:0007669"/>
    <property type="project" value="UniProtKB-KW"/>
</dbReference>
<keyword evidence="1" id="KW-0436">Ligase</keyword>
<dbReference type="SUPFAM" id="SSF56042">
    <property type="entry name" value="PurM C-terminal domain-like"/>
    <property type="match status" value="2"/>
</dbReference>
<dbReference type="PANTHER" id="PTHR10099">
    <property type="entry name" value="PHOSPHORIBOSYLFORMYLGLYCINAMIDINE SYNTHASE"/>
    <property type="match status" value="1"/>
</dbReference>